<keyword evidence="4" id="KW-0645">Protease</keyword>
<comment type="caution">
    <text evidence="4">The sequence shown here is derived from an EMBL/GenBank/DDBJ whole genome shotgun (WGS) entry which is preliminary data.</text>
</comment>
<evidence type="ECO:0000313" key="5">
    <source>
        <dbReference type="Proteomes" id="UP001207408"/>
    </source>
</evidence>
<evidence type="ECO:0000259" key="3">
    <source>
        <dbReference type="Pfam" id="PF05569"/>
    </source>
</evidence>
<gene>
    <name evidence="4" type="ORF">OM074_11240</name>
</gene>
<proteinExistence type="predicted"/>
<feature type="coiled-coil region" evidence="1">
    <location>
        <begin position="448"/>
        <end position="495"/>
    </location>
</feature>
<evidence type="ECO:0000256" key="2">
    <source>
        <dbReference type="SAM" id="Phobius"/>
    </source>
</evidence>
<dbReference type="EMBL" id="JAPDPI010000021">
    <property type="protein sequence ID" value="MCW3806200.1"/>
    <property type="molecule type" value="Genomic_DNA"/>
</dbReference>
<dbReference type="AlphaFoldDB" id="A0AAE3SL50"/>
<evidence type="ECO:0000313" key="4">
    <source>
        <dbReference type="EMBL" id="MCW3806200.1"/>
    </source>
</evidence>
<keyword evidence="4" id="KW-0482">Metalloprotease</keyword>
<feature type="transmembrane region" description="Helical" evidence="2">
    <location>
        <begin position="126"/>
        <end position="145"/>
    </location>
</feature>
<dbReference type="InterPro" id="IPR008756">
    <property type="entry name" value="Peptidase_M56"/>
</dbReference>
<feature type="domain" description="Peptidase M56" evidence="3">
    <location>
        <begin position="39"/>
        <end position="317"/>
    </location>
</feature>
<sequence>MQPIKSIFSPEITEALGWTIIHSLWQGIILLIGLLFLLSLLKKYSAQVRYFISFTALIIMLGWSCSTFIKAYEYASEKQDMRQELISNPDYFKNLVASSENNKTQPAEESFNLQTVKLRAWFQRNFPLFLTVWLIGIGLFTVRLLGGLAYNRRLRTLQLLPFEEKWMEKLIEFSNSLNISKVIKAYKSPHTFSPLTLGFMKPIILFPVKAFTGLSEKEIEAIIAHELAHIVRNDYLFNIIQSVIEIVFFYHPAIWTISRCIRDEREHSCDDIAIELTGDKVTYAKALTNAQIFTYEQENLTMAFGTKKSSLLERIKRIQKNRTMKTNVTEKIIASFIIISSIFLVSFSVGNQNIYQDATLTDTIETKKDNDKTNNRKRTIIIQTKHERDSIISAVEEKVKDAKEKHNISEEVEQAIEIALSEKDKAISQEMIAEIHLALKDINFDEIMQEAQIEIEAAMEEINLDSINLEIKMELKDAREEIREAMKEIHIELDSMDGCMEAQKLGLKAAESGLEIAAGVLENMNIEEIVKTSLEAANIAIEMAGSEIEKLNVDSIIQAEMADIDFEAIKKEADIDKEELEAEMKALKEELKQLKKELREKKKED</sequence>
<keyword evidence="4" id="KW-0378">Hydrolase</keyword>
<dbReference type="EC" id="3.4.24.-" evidence="4"/>
<keyword evidence="2" id="KW-0812">Transmembrane</keyword>
<feature type="coiled-coil region" evidence="1">
    <location>
        <begin position="570"/>
        <end position="604"/>
    </location>
</feature>
<evidence type="ECO:0000256" key="1">
    <source>
        <dbReference type="SAM" id="Coils"/>
    </source>
</evidence>
<accession>A0AAE3SL50</accession>
<dbReference type="Gene3D" id="3.30.2010.10">
    <property type="entry name" value="Metalloproteases ('zincins'), catalytic domain"/>
    <property type="match status" value="1"/>
</dbReference>
<protein>
    <submittedName>
        <fullName evidence="4">M48 family metalloprotease</fullName>
        <ecNumber evidence="4">3.4.24.-</ecNumber>
    </submittedName>
</protein>
<dbReference type="CDD" id="cd07341">
    <property type="entry name" value="M56_BlaR1_MecR1_like"/>
    <property type="match status" value="1"/>
</dbReference>
<keyword evidence="5" id="KW-1185">Reference proteome</keyword>
<feature type="transmembrane region" description="Helical" evidence="2">
    <location>
        <begin position="50"/>
        <end position="72"/>
    </location>
</feature>
<keyword evidence="2" id="KW-0472">Membrane</keyword>
<organism evidence="4 5">
    <name type="scientific">Plebeiibacterium marinum</name>
    <dbReference type="NCBI Taxonomy" id="2992111"/>
    <lineage>
        <taxon>Bacteria</taxon>
        <taxon>Pseudomonadati</taxon>
        <taxon>Bacteroidota</taxon>
        <taxon>Bacteroidia</taxon>
        <taxon>Marinilabiliales</taxon>
        <taxon>Marinilabiliaceae</taxon>
        <taxon>Plebeiibacterium</taxon>
    </lineage>
</organism>
<dbReference type="PANTHER" id="PTHR34978">
    <property type="entry name" value="POSSIBLE SENSOR-TRANSDUCER PROTEIN BLAR"/>
    <property type="match status" value="1"/>
</dbReference>
<dbReference type="GO" id="GO:0008237">
    <property type="term" value="F:metallopeptidase activity"/>
    <property type="evidence" value="ECO:0007669"/>
    <property type="project" value="UniProtKB-KW"/>
</dbReference>
<dbReference type="PANTHER" id="PTHR34978:SF3">
    <property type="entry name" value="SLR0241 PROTEIN"/>
    <property type="match status" value="1"/>
</dbReference>
<reference evidence="4" key="1">
    <citation type="submission" date="2022-10" db="EMBL/GenBank/DDBJ databases">
        <authorList>
            <person name="Yu W.X."/>
        </authorList>
    </citation>
    <scope>NUCLEOTIDE SEQUENCE</scope>
    <source>
        <strain evidence="4">D04</strain>
    </source>
</reference>
<feature type="transmembrane region" description="Helical" evidence="2">
    <location>
        <begin position="332"/>
        <end position="350"/>
    </location>
</feature>
<keyword evidence="2" id="KW-1133">Transmembrane helix</keyword>
<feature type="transmembrane region" description="Helical" evidence="2">
    <location>
        <begin position="15"/>
        <end position="38"/>
    </location>
</feature>
<dbReference type="InterPro" id="IPR052173">
    <property type="entry name" value="Beta-lactam_resp_regulator"/>
</dbReference>
<dbReference type="Proteomes" id="UP001207408">
    <property type="component" value="Unassembled WGS sequence"/>
</dbReference>
<keyword evidence="1" id="KW-0175">Coiled coil</keyword>
<dbReference type="Pfam" id="PF05569">
    <property type="entry name" value="Peptidase_M56"/>
    <property type="match status" value="1"/>
</dbReference>
<name>A0AAE3SL50_9BACT</name>
<dbReference type="RefSeq" id="WP_301199572.1">
    <property type="nucleotide sequence ID" value="NZ_JAPDPI010000021.1"/>
</dbReference>